<feature type="transmembrane region" description="Helical" evidence="7">
    <location>
        <begin position="194"/>
        <end position="214"/>
    </location>
</feature>
<keyword evidence="2 7" id="KW-0812">Transmembrane</keyword>
<reference evidence="9" key="1">
    <citation type="journal article" date="2020" name="Phytopathology">
        <title>Genome sequence of the chestnut blight fungus Cryphonectria parasitica EP155: A fundamental resource for an archetypical invasive plant pathogen.</title>
        <authorList>
            <person name="Crouch J.A."/>
            <person name="Dawe A."/>
            <person name="Aerts A."/>
            <person name="Barry K."/>
            <person name="Churchill A.C.L."/>
            <person name="Grimwood J."/>
            <person name="Hillman B."/>
            <person name="Milgroom M.G."/>
            <person name="Pangilinan J."/>
            <person name="Smith M."/>
            <person name="Salamov A."/>
            <person name="Schmutz J."/>
            <person name="Yadav J."/>
            <person name="Grigoriev I.V."/>
            <person name="Nuss D."/>
        </authorList>
    </citation>
    <scope>NUCLEOTIDE SEQUENCE</scope>
    <source>
        <strain evidence="9">EP155</strain>
    </source>
</reference>
<keyword evidence="3 7" id="KW-1133">Transmembrane helix</keyword>
<comment type="caution">
    <text evidence="9">The sequence shown here is derived from an EMBL/GenBank/DDBJ whole genome shotgun (WGS) entry which is preliminary data.</text>
</comment>
<accession>A0A9P4Y481</accession>
<comment type="subcellular location">
    <subcellularLocation>
        <location evidence="1">Membrane</location>
        <topology evidence="1">Multi-pass membrane protein</topology>
    </subcellularLocation>
</comment>
<name>A0A9P4Y481_CRYP1</name>
<evidence type="ECO:0000313" key="10">
    <source>
        <dbReference type="Proteomes" id="UP000803844"/>
    </source>
</evidence>
<sequence length="334" mass="36987">MTQFIWCSSVFCVLVALWTGLRIYSRQVRQMPLGLEDMLYGISVVTFYGFIVALYMSVYLGGAGWHMDELNKWHVARLTQVSFVAICLYGLSMCTVKWSMLFMLKRIFAVRYFRVRIVTWIIIGMQAAWLLQTVLIGFLICQPVQKNWDPTAAGSCGNRIAGYTSVSVVNVVVDVLMLVLPLPMVFNLQVKSGYKVGLFSIFGIGIVTVVFSVVRLFSLNSIDFDDFSYTVPEVMVWTSAENGVIILVASSALLRPVFDKMFHGLLSLSGSRNRLGDASNQYPYGQNSRSGLGMGSRMRKEFVSVGDGDGDANGVSLSLDPRGLSPSLPRPPAT</sequence>
<feature type="transmembrane region" description="Helical" evidence="7">
    <location>
        <begin position="160"/>
        <end position="182"/>
    </location>
</feature>
<gene>
    <name evidence="9" type="ORF">M406DRAFT_290634</name>
</gene>
<dbReference type="GO" id="GO:0016020">
    <property type="term" value="C:membrane"/>
    <property type="evidence" value="ECO:0007669"/>
    <property type="project" value="UniProtKB-SubCell"/>
</dbReference>
<dbReference type="Pfam" id="PF20684">
    <property type="entry name" value="Fung_rhodopsin"/>
    <property type="match status" value="1"/>
</dbReference>
<dbReference type="GeneID" id="63836045"/>
<dbReference type="OrthoDB" id="5421689at2759"/>
<feature type="region of interest" description="Disordered" evidence="6">
    <location>
        <begin position="303"/>
        <end position="334"/>
    </location>
</feature>
<evidence type="ECO:0000256" key="4">
    <source>
        <dbReference type="ARBA" id="ARBA00023136"/>
    </source>
</evidence>
<keyword evidence="10" id="KW-1185">Reference proteome</keyword>
<dbReference type="InterPro" id="IPR052337">
    <property type="entry name" value="SAT4-like"/>
</dbReference>
<feature type="compositionally biased region" description="Low complexity" evidence="6">
    <location>
        <begin position="316"/>
        <end position="327"/>
    </location>
</feature>
<dbReference type="PANTHER" id="PTHR33048:SF47">
    <property type="entry name" value="INTEGRAL MEMBRANE PROTEIN-RELATED"/>
    <property type="match status" value="1"/>
</dbReference>
<feature type="transmembrane region" description="Helical" evidence="7">
    <location>
        <begin position="6"/>
        <end position="25"/>
    </location>
</feature>
<evidence type="ECO:0000256" key="1">
    <source>
        <dbReference type="ARBA" id="ARBA00004141"/>
    </source>
</evidence>
<dbReference type="AlphaFoldDB" id="A0A9P4Y481"/>
<evidence type="ECO:0000256" key="5">
    <source>
        <dbReference type="ARBA" id="ARBA00038359"/>
    </source>
</evidence>
<feature type="transmembrane region" description="Helical" evidence="7">
    <location>
        <begin position="78"/>
        <end position="96"/>
    </location>
</feature>
<feature type="transmembrane region" description="Helical" evidence="7">
    <location>
        <begin position="117"/>
        <end position="140"/>
    </location>
</feature>
<evidence type="ECO:0000256" key="6">
    <source>
        <dbReference type="SAM" id="MobiDB-lite"/>
    </source>
</evidence>
<protein>
    <recommendedName>
        <fullName evidence="8">Rhodopsin domain-containing protein</fullName>
    </recommendedName>
</protein>
<feature type="domain" description="Rhodopsin" evidence="8">
    <location>
        <begin position="21"/>
        <end position="259"/>
    </location>
</feature>
<evidence type="ECO:0000256" key="7">
    <source>
        <dbReference type="SAM" id="Phobius"/>
    </source>
</evidence>
<comment type="similarity">
    <text evidence="5">Belongs to the SAT4 family.</text>
</comment>
<dbReference type="EMBL" id="MU032347">
    <property type="protein sequence ID" value="KAF3766241.1"/>
    <property type="molecule type" value="Genomic_DNA"/>
</dbReference>
<evidence type="ECO:0000256" key="2">
    <source>
        <dbReference type="ARBA" id="ARBA00022692"/>
    </source>
</evidence>
<keyword evidence="4 7" id="KW-0472">Membrane</keyword>
<dbReference type="InterPro" id="IPR049326">
    <property type="entry name" value="Rhodopsin_dom_fungi"/>
</dbReference>
<evidence type="ECO:0000313" key="9">
    <source>
        <dbReference type="EMBL" id="KAF3766241.1"/>
    </source>
</evidence>
<evidence type="ECO:0000256" key="3">
    <source>
        <dbReference type="ARBA" id="ARBA00022989"/>
    </source>
</evidence>
<proteinExistence type="inferred from homology"/>
<dbReference type="PANTHER" id="PTHR33048">
    <property type="entry name" value="PTH11-LIKE INTEGRAL MEMBRANE PROTEIN (AFU_ORTHOLOGUE AFUA_5G11245)"/>
    <property type="match status" value="1"/>
</dbReference>
<evidence type="ECO:0000259" key="8">
    <source>
        <dbReference type="Pfam" id="PF20684"/>
    </source>
</evidence>
<dbReference type="Proteomes" id="UP000803844">
    <property type="component" value="Unassembled WGS sequence"/>
</dbReference>
<organism evidence="9 10">
    <name type="scientific">Cryphonectria parasitica (strain ATCC 38755 / EP155)</name>
    <dbReference type="NCBI Taxonomy" id="660469"/>
    <lineage>
        <taxon>Eukaryota</taxon>
        <taxon>Fungi</taxon>
        <taxon>Dikarya</taxon>
        <taxon>Ascomycota</taxon>
        <taxon>Pezizomycotina</taxon>
        <taxon>Sordariomycetes</taxon>
        <taxon>Sordariomycetidae</taxon>
        <taxon>Diaporthales</taxon>
        <taxon>Cryphonectriaceae</taxon>
        <taxon>Cryphonectria-Endothia species complex</taxon>
        <taxon>Cryphonectria</taxon>
    </lineage>
</organism>
<feature type="transmembrane region" description="Helical" evidence="7">
    <location>
        <begin position="37"/>
        <end position="58"/>
    </location>
</feature>
<dbReference type="RefSeq" id="XP_040777202.1">
    <property type="nucleotide sequence ID" value="XM_040918916.1"/>
</dbReference>